<dbReference type="PROSITE" id="PS00533">
    <property type="entry name" value="PORPHOBILINOGEN_DEAM"/>
    <property type="match status" value="1"/>
</dbReference>
<dbReference type="EC" id="2.5.1.61" evidence="5"/>
<keyword evidence="6" id="KW-0808">Transferase</keyword>
<dbReference type="Gene3D" id="3.40.190.10">
    <property type="entry name" value="Periplasmic binding protein-like II"/>
    <property type="match status" value="1"/>
</dbReference>
<dbReference type="InterPro" id="IPR000860">
    <property type="entry name" value="HemC"/>
</dbReference>
<accession>A0AAV8QYL1</accession>
<dbReference type="PANTHER" id="PTHR11557:SF0">
    <property type="entry name" value="PORPHOBILINOGEN DEAMINASE"/>
    <property type="match status" value="1"/>
</dbReference>
<sequence>MRTATHHPLITAPCNLWPGPRPTSSRALPSGSRRPMRGALVVRAAVAVEQVAKTKISLVRIGTRGSPLALAQAYETRDKLMASHSELSEEGAIDIVIIKTTGDKILNQPLADIGGKGLFTKEIDEALLEGRIDIAVHSMKDVPTYLPDGTILPCNLPREDVRDAFICLTAKSLAELPAGSVIGTASLRRQSQILYRYPSLKVVNFRGNVQTRLKKLNEAILSVEEMLPAIAQGAIGIACRSNDDKMANYIASLNHDDTRLAVACERAFLETLDGSCRTPIAGYAYRDSDGNCVLRCLVASPDGTRVLETSRKGLYALDDMVAMGEDAGRELLSKAGPSFFDWFRSDKLIFLYEPKEQVFVLQFRIMDSRWSSSEVLLWHAWINSSALEGEALAEIMENQKEKLKKAEPAPPPPELPRKLCKVHHDMTMHEHRGWMRRSWLSSSLKLLQGRMIGSTHSSSQNPSSWSSIPVFGGSDLSMGAEASLALTLTAASPKLKLLG</sequence>
<evidence type="ECO:0000313" key="12">
    <source>
        <dbReference type="Proteomes" id="UP001222027"/>
    </source>
</evidence>
<comment type="function">
    <text evidence="2">Tetrapolymerization of the monopyrrole PBG into the hydroxymethylbilane pre-uroporphyrinogen in several discrete steps.</text>
</comment>
<evidence type="ECO:0000256" key="3">
    <source>
        <dbReference type="ARBA" id="ARBA00004735"/>
    </source>
</evidence>
<dbReference type="InterPro" id="IPR022419">
    <property type="entry name" value="Porphobilin_deaminase_cofac_BS"/>
</dbReference>
<evidence type="ECO:0000256" key="6">
    <source>
        <dbReference type="ARBA" id="ARBA00022679"/>
    </source>
</evidence>
<evidence type="ECO:0000256" key="4">
    <source>
        <dbReference type="ARBA" id="ARBA00005638"/>
    </source>
</evidence>
<dbReference type="GO" id="GO:0005737">
    <property type="term" value="C:cytoplasm"/>
    <property type="evidence" value="ECO:0007669"/>
    <property type="project" value="TreeGrafter"/>
</dbReference>
<proteinExistence type="inferred from homology"/>
<name>A0AAV8QYL1_ENSVE</name>
<dbReference type="InterPro" id="IPR022417">
    <property type="entry name" value="Porphobilin_deaminase_N"/>
</dbReference>
<dbReference type="Pfam" id="PF03900">
    <property type="entry name" value="Porphobil_deamC"/>
    <property type="match status" value="1"/>
</dbReference>
<dbReference type="InterPro" id="IPR036803">
    <property type="entry name" value="Porphobilinogen_deaminase_C_sf"/>
</dbReference>
<dbReference type="FunFam" id="3.40.190.10:FF:000004">
    <property type="entry name" value="Porphobilinogen deaminase"/>
    <property type="match status" value="1"/>
</dbReference>
<comment type="cofactor">
    <cofactor evidence="1">
        <name>dipyrromethane</name>
        <dbReference type="ChEBI" id="CHEBI:60342"/>
    </cofactor>
</comment>
<keyword evidence="12" id="KW-1185">Reference proteome</keyword>
<comment type="caution">
    <text evidence="11">The sequence shown here is derived from an EMBL/GenBank/DDBJ whole genome shotgun (WGS) entry which is preliminary data.</text>
</comment>
<dbReference type="Gene3D" id="3.30.160.40">
    <property type="entry name" value="Porphobilinogen deaminase, C-terminal domain"/>
    <property type="match status" value="1"/>
</dbReference>
<feature type="domain" description="Porphobilinogen deaminase C-terminal" evidence="10">
    <location>
        <begin position="260"/>
        <end position="332"/>
    </location>
</feature>
<dbReference type="NCBIfam" id="TIGR00212">
    <property type="entry name" value="hemC"/>
    <property type="match status" value="1"/>
</dbReference>
<dbReference type="EMBL" id="JAQQAF010000004">
    <property type="protein sequence ID" value="KAJ8490623.1"/>
    <property type="molecule type" value="Genomic_DNA"/>
</dbReference>
<dbReference type="GO" id="GO:0006783">
    <property type="term" value="P:heme biosynthetic process"/>
    <property type="evidence" value="ECO:0007669"/>
    <property type="project" value="TreeGrafter"/>
</dbReference>
<dbReference type="PRINTS" id="PR00151">
    <property type="entry name" value="PORPHBDMNASE"/>
</dbReference>
<evidence type="ECO:0000256" key="5">
    <source>
        <dbReference type="ARBA" id="ARBA00012655"/>
    </source>
</evidence>
<reference evidence="11 12" key="1">
    <citation type="submission" date="2022-12" db="EMBL/GenBank/DDBJ databases">
        <title>Chromosome-scale assembly of the Ensete ventricosum genome.</title>
        <authorList>
            <person name="Dussert Y."/>
            <person name="Stocks J."/>
            <person name="Wendawek A."/>
            <person name="Woldeyes F."/>
            <person name="Nichols R.A."/>
            <person name="Borrell J.S."/>
        </authorList>
    </citation>
    <scope>NUCLEOTIDE SEQUENCE [LARGE SCALE GENOMIC DNA]</scope>
    <source>
        <strain evidence="12">cv. Maze</strain>
        <tissue evidence="11">Seeds</tissue>
    </source>
</reference>
<comment type="similarity">
    <text evidence="4">Belongs to the HMBS family.</text>
</comment>
<feature type="domain" description="Porphobilinogen deaminase N-terminal" evidence="9">
    <location>
        <begin position="59"/>
        <end position="218"/>
    </location>
</feature>
<evidence type="ECO:0000313" key="11">
    <source>
        <dbReference type="EMBL" id="KAJ8490623.1"/>
    </source>
</evidence>
<dbReference type="FunFam" id="3.30.160.40:FF:000001">
    <property type="entry name" value="Porphobilinogen deaminase"/>
    <property type="match status" value="1"/>
</dbReference>
<evidence type="ECO:0000256" key="1">
    <source>
        <dbReference type="ARBA" id="ARBA00001916"/>
    </source>
</evidence>
<evidence type="ECO:0000259" key="9">
    <source>
        <dbReference type="Pfam" id="PF01379"/>
    </source>
</evidence>
<dbReference type="SUPFAM" id="SSF54782">
    <property type="entry name" value="Porphobilinogen deaminase (hydroxymethylbilane synthase), C-terminal domain"/>
    <property type="match status" value="1"/>
</dbReference>
<dbReference type="AlphaFoldDB" id="A0AAV8QYL1"/>
<comment type="pathway">
    <text evidence="3">Porphyrin-containing compound metabolism; protoporphyrin-IX biosynthesis; coproporphyrinogen-III from 5-aminolevulinate: step 2/4.</text>
</comment>
<evidence type="ECO:0000256" key="8">
    <source>
        <dbReference type="ARBA" id="ARBA00033064"/>
    </source>
</evidence>
<evidence type="ECO:0000259" key="10">
    <source>
        <dbReference type="Pfam" id="PF03900"/>
    </source>
</evidence>
<organism evidence="11 12">
    <name type="scientific">Ensete ventricosum</name>
    <name type="common">Abyssinian banana</name>
    <name type="synonym">Musa ensete</name>
    <dbReference type="NCBI Taxonomy" id="4639"/>
    <lineage>
        <taxon>Eukaryota</taxon>
        <taxon>Viridiplantae</taxon>
        <taxon>Streptophyta</taxon>
        <taxon>Embryophyta</taxon>
        <taxon>Tracheophyta</taxon>
        <taxon>Spermatophyta</taxon>
        <taxon>Magnoliopsida</taxon>
        <taxon>Liliopsida</taxon>
        <taxon>Zingiberales</taxon>
        <taxon>Musaceae</taxon>
        <taxon>Ensete</taxon>
    </lineage>
</organism>
<gene>
    <name evidence="11" type="ORF">OPV22_012344</name>
</gene>
<dbReference type="SUPFAM" id="SSF53850">
    <property type="entry name" value="Periplasmic binding protein-like II"/>
    <property type="match status" value="1"/>
</dbReference>
<dbReference type="GO" id="GO:0004418">
    <property type="term" value="F:hydroxymethylbilane synthase activity"/>
    <property type="evidence" value="ECO:0007669"/>
    <property type="project" value="UniProtKB-EC"/>
</dbReference>
<evidence type="ECO:0000256" key="2">
    <source>
        <dbReference type="ARBA" id="ARBA00002869"/>
    </source>
</evidence>
<dbReference type="PANTHER" id="PTHR11557">
    <property type="entry name" value="PORPHOBILINOGEN DEAMINASE"/>
    <property type="match status" value="1"/>
</dbReference>
<evidence type="ECO:0000256" key="7">
    <source>
        <dbReference type="ARBA" id="ARBA00023244"/>
    </source>
</evidence>
<dbReference type="Proteomes" id="UP001222027">
    <property type="component" value="Unassembled WGS sequence"/>
</dbReference>
<dbReference type="Pfam" id="PF01379">
    <property type="entry name" value="Porphobil_deam"/>
    <property type="match status" value="1"/>
</dbReference>
<protein>
    <recommendedName>
        <fullName evidence="5">hydroxymethylbilane synthase</fullName>
        <ecNumber evidence="5">2.5.1.61</ecNumber>
    </recommendedName>
    <alternativeName>
        <fullName evidence="8">Hydroxymethylbilane synthase</fullName>
    </alternativeName>
</protein>
<dbReference type="InterPro" id="IPR022418">
    <property type="entry name" value="Porphobilinogen_deaminase_C"/>
</dbReference>
<dbReference type="CDD" id="cd13648">
    <property type="entry name" value="PBP2_PBGD_1"/>
    <property type="match status" value="1"/>
</dbReference>
<keyword evidence="7" id="KW-0627">Porphyrin biosynthesis</keyword>